<feature type="transmembrane region" description="Helical" evidence="1">
    <location>
        <begin position="92"/>
        <end position="109"/>
    </location>
</feature>
<feature type="transmembrane region" description="Helical" evidence="1">
    <location>
        <begin position="62"/>
        <end position="86"/>
    </location>
</feature>
<dbReference type="EMBL" id="QYAC01000001">
    <property type="protein sequence ID" value="MBL3677837.1"/>
    <property type="molecule type" value="Genomic_DNA"/>
</dbReference>
<gene>
    <name evidence="2" type="ORF">D3230_00755</name>
</gene>
<keyword evidence="1" id="KW-1133">Transmembrane helix</keyword>
<dbReference type="Pfam" id="PF14079">
    <property type="entry name" value="DUF4260"/>
    <property type="match status" value="1"/>
</dbReference>
<evidence type="ECO:0000256" key="1">
    <source>
        <dbReference type="SAM" id="Phobius"/>
    </source>
</evidence>
<proteinExistence type="predicted"/>
<organism evidence="2 3">
    <name type="scientific">Leucobacter chromiireducens subsp. solipictus</name>
    <dbReference type="NCBI Taxonomy" id="398235"/>
    <lineage>
        <taxon>Bacteria</taxon>
        <taxon>Bacillati</taxon>
        <taxon>Actinomycetota</taxon>
        <taxon>Actinomycetes</taxon>
        <taxon>Micrococcales</taxon>
        <taxon>Microbacteriaceae</taxon>
        <taxon>Leucobacter</taxon>
    </lineage>
</organism>
<protein>
    <submittedName>
        <fullName evidence="2">DUF4260 family protein</fullName>
    </submittedName>
</protein>
<keyword evidence="1" id="KW-0812">Transmembrane</keyword>
<name>A0ABS1SCQ6_9MICO</name>
<dbReference type="Proteomes" id="UP001645859">
    <property type="component" value="Unassembled WGS sequence"/>
</dbReference>
<keyword evidence="3" id="KW-1185">Reference proteome</keyword>
<comment type="caution">
    <text evidence="2">The sequence shown here is derived from an EMBL/GenBank/DDBJ whole genome shotgun (WGS) entry which is preliminary data.</text>
</comment>
<accession>A0ABS1SCQ6</accession>
<evidence type="ECO:0000313" key="3">
    <source>
        <dbReference type="Proteomes" id="UP001645859"/>
    </source>
</evidence>
<evidence type="ECO:0000313" key="2">
    <source>
        <dbReference type="EMBL" id="MBL3677837.1"/>
    </source>
</evidence>
<reference evidence="2 3" key="1">
    <citation type="submission" date="2018-09" db="EMBL/GenBank/DDBJ databases">
        <title>Comparative genomics of Leucobacter spp.</title>
        <authorList>
            <person name="Reis A.C."/>
            <person name="Kolvenbach B.A."/>
            <person name="Corvini P.F.X."/>
            <person name="Nunes O.C."/>
        </authorList>
    </citation>
    <scope>NUCLEOTIDE SEQUENCE [LARGE SCALE GENOMIC DNA]</scope>
    <source>
        <strain evidence="2 3">TAN 31504</strain>
    </source>
</reference>
<dbReference type="RefSeq" id="WP_202343104.1">
    <property type="nucleotide sequence ID" value="NZ_BAAAPI010000016.1"/>
</dbReference>
<feature type="transmembrane region" description="Helical" evidence="1">
    <location>
        <begin position="31"/>
        <end position="50"/>
    </location>
</feature>
<sequence>MVFSRAMWAMSGLVWLAVAVMWCIWWGWPAIFVVVVFGVLPDIALLGAFAERGRLKPERVGFYNLMHAVAVPAAIILVGFIVLLVTGGITEGFWGIALAGLAWFVHIAADRALGFGLRDADGNIVPVR</sequence>
<dbReference type="InterPro" id="IPR025356">
    <property type="entry name" value="DUF4260"/>
</dbReference>
<feature type="transmembrane region" description="Helical" evidence="1">
    <location>
        <begin position="7"/>
        <end position="25"/>
    </location>
</feature>
<keyword evidence="1" id="KW-0472">Membrane</keyword>